<dbReference type="PROSITE" id="PS00107">
    <property type="entry name" value="PROTEIN_KINASE_ATP"/>
    <property type="match status" value="1"/>
</dbReference>
<evidence type="ECO:0000259" key="9">
    <source>
        <dbReference type="PROSITE" id="PS50011"/>
    </source>
</evidence>
<keyword evidence="2 6" id="KW-0547">Nucleotide-binding</keyword>
<accession>A0AAE0GP24</accession>
<evidence type="ECO:0000256" key="1">
    <source>
        <dbReference type="ARBA" id="ARBA00022679"/>
    </source>
</evidence>
<dbReference type="InterPro" id="IPR008271">
    <property type="entry name" value="Ser/Thr_kinase_AS"/>
</dbReference>
<keyword evidence="11" id="KW-1185">Reference proteome</keyword>
<dbReference type="EMBL" id="LGRX02004195">
    <property type="protein sequence ID" value="KAK3280926.1"/>
    <property type="molecule type" value="Genomic_DNA"/>
</dbReference>
<comment type="similarity">
    <text evidence="5">Belongs to the protein kinase superfamily. Ser/Thr protein kinase family. GCN2 subfamily.</text>
</comment>
<dbReference type="PROSITE" id="PS50011">
    <property type="entry name" value="PROTEIN_KINASE_DOM"/>
    <property type="match status" value="1"/>
</dbReference>
<feature type="compositionally biased region" description="Polar residues" evidence="8">
    <location>
        <begin position="125"/>
        <end position="135"/>
    </location>
</feature>
<evidence type="ECO:0000313" key="11">
    <source>
        <dbReference type="Proteomes" id="UP001190700"/>
    </source>
</evidence>
<evidence type="ECO:0000256" key="8">
    <source>
        <dbReference type="SAM" id="MobiDB-lite"/>
    </source>
</evidence>
<feature type="region of interest" description="Disordered" evidence="8">
    <location>
        <begin position="84"/>
        <end position="136"/>
    </location>
</feature>
<organism evidence="10 11">
    <name type="scientific">Cymbomonas tetramitiformis</name>
    <dbReference type="NCBI Taxonomy" id="36881"/>
    <lineage>
        <taxon>Eukaryota</taxon>
        <taxon>Viridiplantae</taxon>
        <taxon>Chlorophyta</taxon>
        <taxon>Pyramimonadophyceae</taxon>
        <taxon>Pyramimonadales</taxon>
        <taxon>Pyramimonadaceae</taxon>
        <taxon>Cymbomonas</taxon>
    </lineage>
</organism>
<dbReference type="SMART" id="SM00220">
    <property type="entry name" value="S_TKc"/>
    <property type="match status" value="1"/>
</dbReference>
<evidence type="ECO:0000313" key="10">
    <source>
        <dbReference type="EMBL" id="KAK3280926.1"/>
    </source>
</evidence>
<dbReference type="Gene3D" id="3.30.200.20">
    <property type="entry name" value="Phosphorylase Kinase, domain 1"/>
    <property type="match status" value="1"/>
</dbReference>
<keyword evidence="4 6" id="KW-0067">ATP-binding</keyword>
<dbReference type="PROSITE" id="PS00108">
    <property type="entry name" value="PROTEIN_KINASE_ST"/>
    <property type="match status" value="1"/>
</dbReference>
<dbReference type="AlphaFoldDB" id="A0AAE0GP24"/>
<gene>
    <name evidence="10" type="ORF">CYMTET_11256</name>
</gene>
<dbReference type="GO" id="GO:0005634">
    <property type="term" value="C:nucleus"/>
    <property type="evidence" value="ECO:0007669"/>
    <property type="project" value="TreeGrafter"/>
</dbReference>
<dbReference type="Gene3D" id="1.10.510.10">
    <property type="entry name" value="Transferase(Phosphotransferase) domain 1"/>
    <property type="match status" value="1"/>
</dbReference>
<evidence type="ECO:0000256" key="4">
    <source>
        <dbReference type="ARBA" id="ARBA00022840"/>
    </source>
</evidence>
<dbReference type="InterPro" id="IPR017441">
    <property type="entry name" value="Protein_kinase_ATP_BS"/>
</dbReference>
<dbReference type="InterPro" id="IPR000719">
    <property type="entry name" value="Prot_kinase_dom"/>
</dbReference>
<dbReference type="GO" id="GO:0005524">
    <property type="term" value="F:ATP binding"/>
    <property type="evidence" value="ECO:0007669"/>
    <property type="project" value="UniProtKB-UniRule"/>
</dbReference>
<dbReference type="GO" id="GO:0004674">
    <property type="term" value="F:protein serine/threonine kinase activity"/>
    <property type="evidence" value="ECO:0007669"/>
    <property type="project" value="UniProtKB-KW"/>
</dbReference>
<dbReference type="InterPro" id="IPR011009">
    <property type="entry name" value="Kinase-like_dom_sf"/>
</dbReference>
<proteinExistence type="inferred from homology"/>
<dbReference type="Pfam" id="PF00069">
    <property type="entry name" value="Pkinase"/>
    <property type="match status" value="1"/>
</dbReference>
<dbReference type="PANTHER" id="PTHR11042">
    <property type="entry name" value="EUKARYOTIC TRANSLATION INITIATION FACTOR 2-ALPHA KINASE EIF2-ALPHA KINASE -RELATED"/>
    <property type="match status" value="1"/>
</dbReference>
<evidence type="ECO:0000256" key="2">
    <source>
        <dbReference type="ARBA" id="ARBA00022741"/>
    </source>
</evidence>
<dbReference type="PANTHER" id="PTHR11042:SF185">
    <property type="entry name" value="WEE1-LIKE PROTEIN KINASE"/>
    <property type="match status" value="1"/>
</dbReference>
<evidence type="ECO:0000256" key="5">
    <source>
        <dbReference type="ARBA" id="ARBA00037982"/>
    </source>
</evidence>
<feature type="domain" description="Protein kinase" evidence="9">
    <location>
        <begin position="213"/>
        <end position="459"/>
    </location>
</feature>
<keyword evidence="7" id="KW-0723">Serine/threonine-protein kinase</keyword>
<name>A0AAE0GP24_9CHLO</name>
<comment type="caution">
    <text evidence="10">The sequence shown here is derived from an EMBL/GenBank/DDBJ whole genome shotgun (WGS) entry which is preliminary data.</text>
</comment>
<dbReference type="GO" id="GO:0004713">
    <property type="term" value="F:protein tyrosine kinase activity"/>
    <property type="evidence" value="ECO:0007669"/>
    <property type="project" value="TreeGrafter"/>
</dbReference>
<feature type="compositionally biased region" description="Basic and acidic residues" evidence="8">
    <location>
        <begin position="106"/>
        <end position="124"/>
    </location>
</feature>
<feature type="binding site" evidence="6">
    <location>
        <position position="243"/>
    </location>
    <ligand>
        <name>ATP</name>
        <dbReference type="ChEBI" id="CHEBI:30616"/>
    </ligand>
</feature>
<evidence type="ECO:0000256" key="3">
    <source>
        <dbReference type="ARBA" id="ARBA00022777"/>
    </source>
</evidence>
<dbReference type="SUPFAM" id="SSF56112">
    <property type="entry name" value="Protein kinase-like (PK-like)"/>
    <property type="match status" value="1"/>
</dbReference>
<protein>
    <recommendedName>
        <fullName evidence="9">Protein kinase domain-containing protein</fullName>
    </recommendedName>
</protein>
<evidence type="ECO:0000256" key="6">
    <source>
        <dbReference type="PROSITE-ProRule" id="PRU10141"/>
    </source>
</evidence>
<sequence length="461" mass="51628">MEDDSFEIGRVRSLSQLSQGSILSEGGSGRSGCTPYLDRFCISDVVEGEDMEIPCSQPTLSQEIPFCTPDFITPVEQQFHIDTDDVENVGPNSPGNLSPVRPKRPRREERFCPDSSQESEKNDISDNPSCSNRFQMPTARTPLATSTNLHLNYIKPNSRAAQFASLRRRVQSPPCHSNPFLNPEHHENDSCDARKAVRNLPPCVPSSRYRAEFHEVTELGRGSFSKVFKVVSRLDGCTYAVKKSLSMFQTVSERKMALQEVQALAAAGYHPNFIRYFTAWFESEHLFIQTELCDDTLASLHSTKQTFDESEILEILSHLVSALRQLHSRGIAHLDIKPENIFLQEGMYKIGDFGHATALDGGVANVEEGDARYLAPEILQSDYQHLDRADIFSMGAMAYELARGSSLPISGPQYQQIRQGKLTLLPGYSLPFQQLIKAMLHEDPVTRPSAEEVLVHSLFCK</sequence>
<dbReference type="Proteomes" id="UP001190700">
    <property type="component" value="Unassembled WGS sequence"/>
</dbReference>
<keyword evidence="1" id="KW-0808">Transferase</keyword>
<dbReference type="GO" id="GO:0005737">
    <property type="term" value="C:cytoplasm"/>
    <property type="evidence" value="ECO:0007669"/>
    <property type="project" value="TreeGrafter"/>
</dbReference>
<reference evidence="10 11" key="1">
    <citation type="journal article" date="2015" name="Genome Biol. Evol.">
        <title>Comparative Genomics of a Bacterivorous Green Alga Reveals Evolutionary Causalities and Consequences of Phago-Mixotrophic Mode of Nutrition.</title>
        <authorList>
            <person name="Burns J.A."/>
            <person name="Paasch A."/>
            <person name="Narechania A."/>
            <person name="Kim E."/>
        </authorList>
    </citation>
    <scope>NUCLEOTIDE SEQUENCE [LARGE SCALE GENOMIC DNA]</scope>
    <source>
        <strain evidence="10 11">PLY_AMNH</strain>
    </source>
</reference>
<dbReference type="InterPro" id="IPR050339">
    <property type="entry name" value="CC_SR_Kinase"/>
</dbReference>
<evidence type="ECO:0000256" key="7">
    <source>
        <dbReference type="RuleBase" id="RU000304"/>
    </source>
</evidence>
<keyword evidence="3" id="KW-0418">Kinase</keyword>
<dbReference type="FunFam" id="1.10.510.10:FF:000531">
    <property type="entry name" value="Wee1-like protein kinase"/>
    <property type="match status" value="1"/>
</dbReference>